<evidence type="ECO:0000256" key="8">
    <source>
        <dbReference type="PIRSR" id="PIRSR000350-3"/>
    </source>
</evidence>
<dbReference type="GO" id="GO:0045454">
    <property type="term" value="P:cell redox homeostasis"/>
    <property type="evidence" value="ECO:0007669"/>
    <property type="project" value="InterPro"/>
</dbReference>
<name>A0A6V6Y4A1_9FIRM</name>
<dbReference type="PANTHER" id="PTHR42737">
    <property type="entry name" value="GLUTATHIONE REDUCTASE"/>
    <property type="match status" value="1"/>
</dbReference>
<feature type="binding site" evidence="8">
    <location>
        <position position="302"/>
    </location>
    <ligand>
        <name>FAD</name>
        <dbReference type="ChEBI" id="CHEBI:57692"/>
    </ligand>
</feature>
<proteinExistence type="inferred from homology"/>
<dbReference type="PRINTS" id="PR00368">
    <property type="entry name" value="FADPNR"/>
</dbReference>
<dbReference type="InterPro" id="IPR012999">
    <property type="entry name" value="Pyr_OxRdtase_I_AS"/>
</dbReference>
<sequence>MKQHFDYIVIGGGSGGSATANRAAQYGAKVAIVEEKDFGGTCVNRGCVPKKIFWYASDIRRTLEKESGNYGYNLGDWSFDFKTLRDSQQGYVGRARNSFESGLENNGVTKLLGKAQFKDGHTIIVEGEEYTADHITIASGAHPNPCKLPGAELVEYSDDFFTWEELPKTLAIIGGGYIGTELSGFLAGMGVETHLLVRKNRILRKFDPFITDAVTEELEKGGVNIHFNTSSKSFKRVEGGIEITYQDDTTAVFEKVLWVAGVKPNIEGLGLENTKVEVDEKGRIVSDAFECTKEEGVYAIGDVTGKLDLTPVAIAAGRRLSDRLFGGKKDAHLDYDNVPTVVFSHPPMGTVGLTLKDAQEKYGEDAIKSYTSSFTDMRSSVSGNPQQCKMLLVCAGEEEKIVGVHAMGFGVDEMMQGFGVAVKMGATKADFDSTVAIHPTSAEEMVTMR</sequence>
<evidence type="ECO:0000259" key="12">
    <source>
        <dbReference type="Pfam" id="PF07992"/>
    </source>
</evidence>
<feature type="active site" description="Proton acceptor" evidence="7">
    <location>
        <position position="438"/>
    </location>
</feature>
<comment type="similarity">
    <text evidence="1 10">Belongs to the class-I pyridine nucleotide-disulfide oxidoreductase family.</text>
</comment>
<feature type="domain" description="FAD/NAD(P)-binding" evidence="12">
    <location>
        <begin position="5"/>
        <end position="317"/>
    </location>
</feature>
<dbReference type="PROSITE" id="PS00076">
    <property type="entry name" value="PYRIDINE_REDOX_1"/>
    <property type="match status" value="1"/>
</dbReference>
<keyword evidence="3 8" id="KW-0274">FAD</keyword>
<dbReference type="EMBL" id="CAIJCS010000019">
    <property type="protein sequence ID" value="CAC9931971.1"/>
    <property type="molecule type" value="Genomic_DNA"/>
</dbReference>
<evidence type="ECO:0000256" key="2">
    <source>
        <dbReference type="ARBA" id="ARBA00022630"/>
    </source>
</evidence>
<evidence type="ECO:0000256" key="5">
    <source>
        <dbReference type="ARBA" id="ARBA00023157"/>
    </source>
</evidence>
<reference evidence="13 14" key="1">
    <citation type="submission" date="2020-06" db="EMBL/GenBank/DDBJ databases">
        <authorList>
            <person name="Criscuolo A."/>
        </authorList>
    </citation>
    <scope>NUCLEOTIDE SEQUENCE [LARGE SCALE GENOMIC DNA]</scope>
    <source>
        <strain evidence="13">1804121828</strain>
    </source>
</reference>
<comment type="caution">
    <text evidence="13">The sequence shown here is derived from an EMBL/GenBank/DDBJ whole genome shotgun (WGS) entry which is preliminary data.</text>
</comment>
<dbReference type="NCBIfam" id="NF004776">
    <property type="entry name" value="PRK06116.1"/>
    <property type="match status" value="1"/>
</dbReference>
<feature type="binding site" evidence="8">
    <location>
        <begin position="174"/>
        <end position="181"/>
    </location>
    <ligand>
        <name>NAD(+)</name>
        <dbReference type="ChEBI" id="CHEBI:57540"/>
    </ligand>
</feature>
<dbReference type="Proteomes" id="UP000586454">
    <property type="component" value="Unassembled WGS sequence"/>
</dbReference>
<keyword evidence="4 10" id="KW-0560">Oxidoreductase</keyword>
<dbReference type="FunFam" id="3.30.390.30:FF:000003">
    <property type="entry name" value="Glutathione reductase"/>
    <property type="match status" value="1"/>
</dbReference>
<dbReference type="SUPFAM" id="SSF51905">
    <property type="entry name" value="FAD/NAD(P)-binding domain"/>
    <property type="match status" value="1"/>
</dbReference>
<gene>
    <name evidence="13" type="ORF">PEPNEM18_01144</name>
</gene>
<dbReference type="GO" id="GO:0050660">
    <property type="term" value="F:flavin adenine dinucleotide binding"/>
    <property type="evidence" value="ECO:0007669"/>
    <property type="project" value="InterPro"/>
</dbReference>
<evidence type="ECO:0000313" key="13">
    <source>
        <dbReference type="EMBL" id="CAC9931971.1"/>
    </source>
</evidence>
<keyword evidence="6 10" id="KW-0676">Redox-active center</keyword>
<evidence type="ECO:0000256" key="1">
    <source>
        <dbReference type="ARBA" id="ARBA00007532"/>
    </source>
</evidence>
<dbReference type="InterPro" id="IPR004099">
    <property type="entry name" value="Pyr_nucl-diS_OxRdtase_dimer"/>
</dbReference>
<dbReference type="GO" id="GO:0005829">
    <property type="term" value="C:cytosol"/>
    <property type="evidence" value="ECO:0007669"/>
    <property type="project" value="TreeGrafter"/>
</dbReference>
<evidence type="ECO:0000256" key="7">
    <source>
        <dbReference type="PIRSR" id="PIRSR000350-2"/>
    </source>
</evidence>
<organism evidence="13 14">
    <name type="scientific">Aedoeadaptatus nemausensis</name>
    <dbReference type="NCBI Taxonomy" id="2582829"/>
    <lineage>
        <taxon>Bacteria</taxon>
        <taxon>Bacillati</taxon>
        <taxon>Bacillota</taxon>
        <taxon>Tissierellia</taxon>
        <taxon>Tissierellales</taxon>
        <taxon>Peptoniphilaceae</taxon>
        <taxon>Aedoeadaptatus</taxon>
    </lineage>
</organism>
<dbReference type="GO" id="GO:0050661">
    <property type="term" value="F:NADP binding"/>
    <property type="evidence" value="ECO:0007669"/>
    <property type="project" value="InterPro"/>
</dbReference>
<dbReference type="InterPro" id="IPR001100">
    <property type="entry name" value="Pyr_nuc-diS_OxRdtase"/>
</dbReference>
<dbReference type="NCBIfam" id="TIGR01421">
    <property type="entry name" value="gluta_reduc_1"/>
    <property type="match status" value="1"/>
</dbReference>
<keyword evidence="14" id="KW-1185">Reference proteome</keyword>
<dbReference type="InterPro" id="IPR006322">
    <property type="entry name" value="Glutathione_Rdtase_euk/bac"/>
</dbReference>
<dbReference type="AlphaFoldDB" id="A0A6V6Y4A1"/>
<feature type="binding site" evidence="8">
    <location>
        <position position="51"/>
    </location>
    <ligand>
        <name>FAD</name>
        <dbReference type="ChEBI" id="CHEBI:57692"/>
    </ligand>
</feature>
<dbReference type="InterPro" id="IPR036188">
    <property type="entry name" value="FAD/NAD-bd_sf"/>
</dbReference>
<protein>
    <submittedName>
        <fullName evidence="13">Glutathione-disulfide reductase</fullName>
    </submittedName>
</protein>
<dbReference type="Gene3D" id="3.50.50.60">
    <property type="entry name" value="FAD/NAD(P)-binding domain"/>
    <property type="match status" value="2"/>
</dbReference>
<dbReference type="Pfam" id="PF02852">
    <property type="entry name" value="Pyr_redox_dim"/>
    <property type="match status" value="1"/>
</dbReference>
<evidence type="ECO:0000256" key="10">
    <source>
        <dbReference type="RuleBase" id="RU003691"/>
    </source>
</evidence>
<comment type="cofactor">
    <cofactor evidence="8">
        <name>FAD</name>
        <dbReference type="ChEBI" id="CHEBI:57692"/>
    </cofactor>
    <text evidence="8">Binds 1 FAD per subunit.</text>
</comment>
<evidence type="ECO:0000256" key="6">
    <source>
        <dbReference type="ARBA" id="ARBA00023284"/>
    </source>
</evidence>
<dbReference type="InterPro" id="IPR023753">
    <property type="entry name" value="FAD/NAD-binding_dom"/>
</dbReference>
<evidence type="ECO:0000259" key="11">
    <source>
        <dbReference type="Pfam" id="PF02852"/>
    </source>
</evidence>
<dbReference type="SUPFAM" id="SSF55424">
    <property type="entry name" value="FAD/NAD-linked reductases, dimerisation (C-terminal) domain"/>
    <property type="match status" value="1"/>
</dbReference>
<feature type="domain" description="Pyridine nucleotide-disulphide oxidoreductase dimerisation" evidence="11">
    <location>
        <begin position="338"/>
        <end position="448"/>
    </location>
</feature>
<dbReference type="GO" id="GO:0004362">
    <property type="term" value="F:glutathione-disulfide reductase (NADPH) activity"/>
    <property type="evidence" value="ECO:0007669"/>
    <property type="project" value="InterPro"/>
</dbReference>
<evidence type="ECO:0000256" key="9">
    <source>
        <dbReference type="PIRSR" id="PIRSR000350-4"/>
    </source>
</evidence>
<dbReference type="GO" id="GO:0006749">
    <property type="term" value="P:glutathione metabolic process"/>
    <property type="evidence" value="ECO:0007669"/>
    <property type="project" value="InterPro"/>
</dbReference>
<dbReference type="InterPro" id="IPR046952">
    <property type="entry name" value="GSHR/TRXR-like"/>
</dbReference>
<dbReference type="InterPro" id="IPR016156">
    <property type="entry name" value="FAD/NAD-linked_Rdtase_dimer_sf"/>
</dbReference>
<dbReference type="PANTHER" id="PTHR42737:SF2">
    <property type="entry name" value="GLUTATHIONE REDUCTASE"/>
    <property type="match status" value="1"/>
</dbReference>
<evidence type="ECO:0000256" key="3">
    <source>
        <dbReference type="ARBA" id="ARBA00022827"/>
    </source>
</evidence>
<dbReference type="PRINTS" id="PR00411">
    <property type="entry name" value="PNDRDTASEI"/>
</dbReference>
<keyword evidence="5" id="KW-1015">Disulfide bond</keyword>
<dbReference type="Pfam" id="PF07992">
    <property type="entry name" value="Pyr_redox_2"/>
    <property type="match status" value="1"/>
</dbReference>
<evidence type="ECO:0000313" key="14">
    <source>
        <dbReference type="Proteomes" id="UP000586454"/>
    </source>
</evidence>
<feature type="binding site" evidence="8">
    <location>
        <position position="261"/>
    </location>
    <ligand>
        <name>NAD(+)</name>
        <dbReference type="ChEBI" id="CHEBI:57540"/>
    </ligand>
</feature>
<dbReference type="PIRSF" id="PIRSF000350">
    <property type="entry name" value="Mercury_reductase_MerA"/>
    <property type="match status" value="1"/>
</dbReference>
<keyword evidence="2 10" id="KW-0285">Flavoprotein</keyword>
<dbReference type="Gene3D" id="3.30.390.30">
    <property type="match status" value="1"/>
</dbReference>
<dbReference type="RefSeq" id="WP_180500141.1">
    <property type="nucleotide sequence ID" value="NZ_CAIJCS010000019.1"/>
</dbReference>
<keyword evidence="8" id="KW-0520">NAD</keyword>
<evidence type="ECO:0000256" key="4">
    <source>
        <dbReference type="ARBA" id="ARBA00023002"/>
    </source>
</evidence>
<feature type="disulfide bond" description="Redox-active" evidence="9">
    <location>
        <begin position="42"/>
        <end position="47"/>
    </location>
</feature>
<keyword evidence="8" id="KW-0547">Nucleotide-binding</keyword>
<accession>A0A6V6Y4A1</accession>
<dbReference type="GO" id="GO:0034599">
    <property type="term" value="P:cellular response to oxidative stress"/>
    <property type="evidence" value="ECO:0007669"/>
    <property type="project" value="TreeGrafter"/>
</dbReference>